<feature type="compositionally biased region" description="Basic and acidic residues" evidence="1">
    <location>
        <begin position="44"/>
        <end position="62"/>
    </location>
</feature>
<name>A0AAN9Q6A7_CANGL</name>
<feature type="region of interest" description="Disordered" evidence="1">
    <location>
        <begin position="31"/>
        <end position="62"/>
    </location>
</feature>
<evidence type="ECO:0000256" key="1">
    <source>
        <dbReference type="SAM" id="MobiDB-lite"/>
    </source>
</evidence>
<sequence>MASFLTQRRAPILHGTDDSFSSGMRASLESKAYSPRALSSSPRFDTELQKSPHDSLRIGDPPRRPFFLPFPELFQEAPHSMQ</sequence>
<dbReference type="EMBL" id="JAYMYQ010000006">
    <property type="protein sequence ID" value="KAK7323762.1"/>
    <property type="molecule type" value="Genomic_DNA"/>
</dbReference>
<gene>
    <name evidence="2" type="ORF">VNO77_27253</name>
</gene>
<organism evidence="2 3">
    <name type="scientific">Canavalia gladiata</name>
    <name type="common">Sword bean</name>
    <name type="synonym">Dolichos gladiatus</name>
    <dbReference type="NCBI Taxonomy" id="3824"/>
    <lineage>
        <taxon>Eukaryota</taxon>
        <taxon>Viridiplantae</taxon>
        <taxon>Streptophyta</taxon>
        <taxon>Embryophyta</taxon>
        <taxon>Tracheophyta</taxon>
        <taxon>Spermatophyta</taxon>
        <taxon>Magnoliopsida</taxon>
        <taxon>eudicotyledons</taxon>
        <taxon>Gunneridae</taxon>
        <taxon>Pentapetalae</taxon>
        <taxon>rosids</taxon>
        <taxon>fabids</taxon>
        <taxon>Fabales</taxon>
        <taxon>Fabaceae</taxon>
        <taxon>Papilionoideae</taxon>
        <taxon>50 kb inversion clade</taxon>
        <taxon>NPAAA clade</taxon>
        <taxon>indigoferoid/millettioid clade</taxon>
        <taxon>Phaseoleae</taxon>
        <taxon>Canavalia</taxon>
    </lineage>
</organism>
<dbReference type="Proteomes" id="UP001367508">
    <property type="component" value="Unassembled WGS sequence"/>
</dbReference>
<protein>
    <submittedName>
        <fullName evidence="2">Uncharacterized protein</fullName>
    </submittedName>
</protein>
<dbReference type="AlphaFoldDB" id="A0AAN9Q6A7"/>
<proteinExistence type="predicted"/>
<accession>A0AAN9Q6A7</accession>
<reference evidence="2 3" key="1">
    <citation type="submission" date="2024-01" db="EMBL/GenBank/DDBJ databases">
        <title>The genomes of 5 underutilized Papilionoideae crops provide insights into root nodulation and disease resistanc.</title>
        <authorList>
            <person name="Jiang F."/>
        </authorList>
    </citation>
    <scope>NUCLEOTIDE SEQUENCE [LARGE SCALE GENOMIC DNA]</scope>
    <source>
        <strain evidence="2">LVBAO_FW01</strain>
        <tissue evidence="2">Leaves</tissue>
    </source>
</reference>
<evidence type="ECO:0000313" key="2">
    <source>
        <dbReference type="EMBL" id="KAK7323762.1"/>
    </source>
</evidence>
<comment type="caution">
    <text evidence="2">The sequence shown here is derived from an EMBL/GenBank/DDBJ whole genome shotgun (WGS) entry which is preliminary data.</text>
</comment>
<evidence type="ECO:0000313" key="3">
    <source>
        <dbReference type="Proteomes" id="UP001367508"/>
    </source>
</evidence>
<keyword evidence="3" id="KW-1185">Reference proteome</keyword>